<evidence type="ECO:0000313" key="8">
    <source>
        <dbReference type="EMBL" id="CAF4405318.1"/>
    </source>
</evidence>
<name>A0A820GPT8_9BILA</name>
<proteinExistence type="predicted"/>
<feature type="region of interest" description="Disordered" evidence="1">
    <location>
        <begin position="498"/>
        <end position="518"/>
    </location>
</feature>
<dbReference type="Proteomes" id="UP000663825">
    <property type="component" value="Unassembled WGS sequence"/>
</dbReference>
<evidence type="ECO:0000313" key="5">
    <source>
        <dbReference type="EMBL" id="CAF3473322.1"/>
    </source>
</evidence>
<evidence type="ECO:0000313" key="10">
    <source>
        <dbReference type="Proteomes" id="UP000663862"/>
    </source>
</evidence>
<sequence length="613" mass="71250">MYFSSTTTVECLPDEIILEICRYLHCSHVLYSLFDLNSRINRSITSYCQHVWFRRASYKQLLYIYQYILPRIGSSVLSLTIHPLHQASFPLSFKHQISNIFTNLNTLTLTSWSSENLLSFIIETIPEMKSLQKLVIQELSCSSPKQNIELIEKLFNIKNSLLTNIIFDYDCDAFDLVDHGFTNYISCHNILNLTIQLDTLMDLSSLIHLIPNIHRLDVSLKNSSLGHVPFRVKFPFLKELSVCAVHWYSQLDDLKSLLQIVPSIEIFSLTISTRDFNLINGTKILSILPSQLKQINYSVCYYPYESWEYFNVDIIKKSWQSIPMIYSISEIDKRIFLHTLPYSSSRLTIRSSLAKNMPNKEMYQIYSKIDLIQVYSMINVADTFPIIGQCRRVRELTLFTAKDSTISKSTCISSADNNKQPIKLPSLGRLDILTIEGIPCGLHHLKDLLVAAPNLCVLVIDLDCLLTLLDNENEPLILYVLLHRHILDLCVRIPENNTNDPENSINDPKNENQQRKKSKLTVEKIHLIARTFNRVRNLTIDYETSDEYIESNLIKSIIHEFKQLVIFHIYGKIPADMIECDIRQWIIKQSSFRIKSQDIFRVECSNEWFKLWL</sequence>
<dbReference type="EMBL" id="CAJOBR010000846">
    <property type="protein sequence ID" value="CAF4552961.1"/>
    <property type="molecule type" value="Genomic_DNA"/>
</dbReference>
<reference evidence="7" key="1">
    <citation type="submission" date="2021-02" db="EMBL/GenBank/DDBJ databases">
        <authorList>
            <person name="Nowell W R."/>
        </authorList>
    </citation>
    <scope>NUCLEOTIDE SEQUENCE</scope>
</reference>
<dbReference type="OrthoDB" id="10012718at2759"/>
<dbReference type="Proteomes" id="UP000663833">
    <property type="component" value="Unassembled WGS sequence"/>
</dbReference>
<dbReference type="EMBL" id="CAJNYT010002518">
    <property type="protein sequence ID" value="CAF3473322.1"/>
    <property type="molecule type" value="Genomic_DNA"/>
</dbReference>
<evidence type="ECO:0000313" key="3">
    <source>
        <dbReference type="EMBL" id="CAF3330056.1"/>
    </source>
</evidence>
<dbReference type="Proteomes" id="UP000663869">
    <property type="component" value="Unassembled WGS sequence"/>
</dbReference>
<evidence type="ECO:0000313" key="7">
    <source>
        <dbReference type="EMBL" id="CAF4280829.1"/>
    </source>
</evidence>
<protein>
    <recommendedName>
        <fullName evidence="12">F-box domain-containing protein</fullName>
    </recommendedName>
</protein>
<dbReference type="Proteomes" id="UP000663873">
    <property type="component" value="Unassembled WGS sequence"/>
</dbReference>
<dbReference type="EMBL" id="CAJOBP010000012">
    <property type="protein sequence ID" value="CAF4100483.1"/>
    <property type="molecule type" value="Genomic_DNA"/>
</dbReference>
<comment type="caution">
    <text evidence="7">The sequence shown here is derived from an EMBL/GenBank/DDBJ whole genome shotgun (WGS) entry which is preliminary data.</text>
</comment>
<dbReference type="EMBL" id="CAJOBO010001737">
    <property type="protein sequence ID" value="CAF4405318.1"/>
    <property type="molecule type" value="Genomic_DNA"/>
</dbReference>
<evidence type="ECO:0000256" key="1">
    <source>
        <dbReference type="SAM" id="MobiDB-lite"/>
    </source>
</evidence>
<keyword evidence="11" id="KW-1185">Reference proteome</keyword>
<dbReference type="EMBL" id="CAJNYD010000725">
    <property type="protein sequence ID" value="CAF3292920.1"/>
    <property type="molecule type" value="Genomic_DNA"/>
</dbReference>
<dbReference type="AlphaFoldDB" id="A0A820GPT8"/>
<dbReference type="EMBL" id="CAJOBQ010000167">
    <property type="protein sequence ID" value="CAF4280829.1"/>
    <property type="molecule type" value="Genomic_DNA"/>
</dbReference>
<evidence type="ECO:0000313" key="4">
    <source>
        <dbReference type="EMBL" id="CAF3413962.1"/>
    </source>
</evidence>
<evidence type="ECO:0000313" key="11">
    <source>
        <dbReference type="Proteomes" id="UP000663873"/>
    </source>
</evidence>
<gene>
    <name evidence="4" type="ORF">FME351_LOCUS10265</name>
    <name evidence="5" type="ORF">GRG538_LOCUS15825</name>
    <name evidence="8" type="ORF">HFQ381_LOCUS20389</name>
    <name evidence="2" type="ORF">LUA448_LOCUS7383</name>
    <name evidence="9" type="ORF">QYT958_LOCUS8441</name>
    <name evidence="3" type="ORF">TIS948_LOCUS21196</name>
    <name evidence="7" type="ORF">TSG867_LOCUS4966</name>
    <name evidence="6" type="ORF">UJA718_LOCUS262</name>
</gene>
<dbReference type="EMBL" id="CAJNXB010003647">
    <property type="protein sequence ID" value="CAF3330056.1"/>
    <property type="molecule type" value="Genomic_DNA"/>
</dbReference>
<feature type="compositionally biased region" description="Polar residues" evidence="1">
    <location>
        <begin position="498"/>
        <end position="507"/>
    </location>
</feature>
<dbReference type="EMBL" id="CAJNYU010001127">
    <property type="protein sequence ID" value="CAF3413962.1"/>
    <property type="molecule type" value="Genomic_DNA"/>
</dbReference>
<feature type="compositionally biased region" description="Basic and acidic residues" evidence="1">
    <location>
        <begin position="508"/>
        <end position="518"/>
    </location>
</feature>
<dbReference type="Proteomes" id="UP000663862">
    <property type="component" value="Unassembled WGS sequence"/>
</dbReference>
<evidence type="ECO:0008006" key="12">
    <source>
        <dbReference type="Google" id="ProtNLM"/>
    </source>
</evidence>
<accession>A0A820GPT8</accession>
<evidence type="ECO:0000313" key="6">
    <source>
        <dbReference type="EMBL" id="CAF4100483.1"/>
    </source>
</evidence>
<evidence type="ECO:0000313" key="2">
    <source>
        <dbReference type="EMBL" id="CAF3292920.1"/>
    </source>
</evidence>
<dbReference type="Proteomes" id="UP000663851">
    <property type="component" value="Unassembled WGS sequence"/>
</dbReference>
<dbReference type="Proteomes" id="UP000663848">
    <property type="component" value="Unassembled WGS sequence"/>
</dbReference>
<organism evidence="7 10">
    <name type="scientific">Rotaria socialis</name>
    <dbReference type="NCBI Taxonomy" id="392032"/>
    <lineage>
        <taxon>Eukaryota</taxon>
        <taxon>Metazoa</taxon>
        <taxon>Spiralia</taxon>
        <taxon>Gnathifera</taxon>
        <taxon>Rotifera</taxon>
        <taxon>Eurotatoria</taxon>
        <taxon>Bdelloidea</taxon>
        <taxon>Philodinida</taxon>
        <taxon>Philodinidae</taxon>
        <taxon>Rotaria</taxon>
    </lineage>
</organism>
<evidence type="ECO:0000313" key="9">
    <source>
        <dbReference type="EMBL" id="CAF4552961.1"/>
    </source>
</evidence>
<dbReference type="Proteomes" id="UP000663872">
    <property type="component" value="Unassembled WGS sequence"/>
</dbReference>